<protein>
    <submittedName>
        <fullName evidence="2">Type IV secretory pathway TrbL component</fullName>
    </submittedName>
</protein>
<dbReference type="RefSeq" id="WP_354219402.1">
    <property type="nucleotide sequence ID" value="NZ_JBEPMX010000003.1"/>
</dbReference>
<dbReference type="Proteomes" id="UP001549167">
    <property type="component" value="Unassembled WGS sequence"/>
</dbReference>
<accession>A0ABV2KTU1</accession>
<evidence type="ECO:0000313" key="3">
    <source>
        <dbReference type="Proteomes" id="UP001549167"/>
    </source>
</evidence>
<feature type="transmembrane region" description="Helical" evidence="1">
    <location>
        <begin position="55"/>
        <end position="73"/>
    </location>
</feature>
<keyword evidence="1" id="KW-1133">Transmembrane helix</keyword>
<feature type="transmembrane region" description="Helical" evidence="1">
    <location>
        <begin position="20"/>
        <end position="43"/>
    </location>
</feature>
<name>A0ABV2KTU1_9BACI</name>
<sequence>MLWNYTSNYLEIKVLYRHMYFLTTMLPSAFTMVASALPVGFMLVYQYCTNHGKNYYIYITVLSAIFAFVLAPIESWLGLTHMADRFHYGYLFVIDLAIAFSTFWFVKWLKSVRK</sequence>
<organism evidence="2 3">
    <name type="scientific">Alkalibacillus flavidus</name>
    <dbReference type="NCBI Taxonomy" id="546021"/>
    <lineage>
        <taxon>Bacteria</taxon>
        <taxon>Bacillati</taxon>
        <taxon>Bacillota</taxon>
        <taxon>Bacilli</taxon>
        <taxon>Bacillales</taxon>
        <taxon>Bacillaceae</taxon>
        <taxon>Alkalibacillus</taxon>
    </lineage>
</organism>
<keyword evidence="1" id="KW-0812">Transmembrane</keyword>
<gene>
    <name evidence="2" type="ORF">ABID56_000884</name>
</gene>
<keyword evidence="1" id="KW-0472">Membrane</keyword>
<feature type="transmembrane region" description="Helical" evidence="1">
    <location>
        <begin position="85"/>
        <end position="106"/>
    </location>
</feature>
<proteinExistence type="predicted"/>
<dbReference type="EMBL" id="JBEPMX010000003">
    <property type="protein sequence ID" value="MET3682794.1"/>
    <property type="molecule type" value="Genomic_DNA"/>
</dbReference>
<reference evidence="2 3" key="1">
    <citation type="submission" date="2024-06" db="EMBL/GenBank/DDBJ databases">
        <title>Genomic Encyclopedia of Type Strains, Phase IV (KMG-IV): sequencing the most valuable type-strain genomes for metagenomic binning, comparative biology and taxonomic classification.</title>
        <authorList>
            <person name="Goeker M."/>
        </authorList>
    </citation>
    <scope>NUCLEOTIDE SEQUENCE [LARGE SCALE GENOMIC DNA]</scope>
    <source>
        <strain evidence="2 3">DSM 23520</strain>
    </source>
</reference>
<evidence type="ECO:0000256" key="1">
    <source>
        <dbReference type="SAM" id="Phobius"/>
    </source>
</evidence>
<keyword evidence="3" id="KW-1185">Reference proteome</keyword>
<evidence type="ECO:0000313" key="2">
    <source>
        <dbReference type="EMBL" id="MET3682794.1"/>
    </source>
</evidence>
<comment type="caution">
    <text evidence="2">The sequence shown here is derived from an EMBL/GenBank/DDBJ whole genome shotgun (WGS) entry which is preliminary data.</text>
</comment>